<sequence length="916" mass="101772">MQLKFAVLAIVTPLNTYLLCGTSVSEILTEDSCGWQFPQHCLSVDCSFLTNAPVSARQHVSTTCCCRLPPHSFSGPTTHFASDHGVRASGRIYEHTWPSALYNTSWGRGGLVVRLTRLPPRRTGFDSGRSHIPDFRHVGIVPDNATGRRIFSEISCFPRLCITTPLHTHLTSPRSALKTSMEKTKSGAVGLMKRDRTLEKNEGGLGTKKEIKVVGIKELSEVVYGSLPATRQAGNTIGCMRSVNVRHLSWKYCGDACLIAGNEPWTTSETSLKDPAGRRRVKHGTVGVGHGRDTQPHPLSPPLQHYITRGYPDKHAHRSQRADPVRRLSSIPGINSEGVKRFWRLLTARSSEPMGAIEMSMEQRRNEGRGKREVPEETRRSTASSGTIPTCENPHLSTPPLAKSTPNPTSTTQPTRSSYGREASRRGMKRGTLILRNEAHLHLNKVEEPKPRRPAVRQDEGVAEGKGVCARLCHGELIRLTRLDNGRFCSARAGAGRQPLKSPHRRQVQGSNTSCAATNTSSSFYTAPYFSLGKPTSHGAVGWCATDLWCGRLWVRVPGKAWCEVEPLEHLHRFLRAWQYRVAPTRVLQIAWTLCSRMSTKWLRAPCSKPSHFRQRSSERCAECREGIAPFCCAPPSWIQPAIIRKKLSSTTVVDHRRPLRGRSTRKKRPSNITMIVMIEFSHPHSFVLVMGRGRECGGERRSGVSVVAGSDEFIRAVADVILRSLRAVDTFCMLVLIAGECLQRRRSTRQGGNYAGDCVFSCVRPRARESESVNISRGVSCVTYLFVNSRRRRRRAGRRISRGTIFNYSLAWSPVARGCSVLPLELLATGPHPAHVLSSSAPRLPLCVDSPRSRSTGRGFSSGWLRAVVSNRCCRLMHGCMLAAWIAELILHAFALSPVHVAYLFLDRELRWLSG</sequence>
<evidence type="ECO:0000256" key="1">
    <source>
        <dbReference type="SAM" id="MobiDB-lite"/>
    </source>
</evidence>
<keyword evidence="5" id="KW-1185">Reference proteome</keyword>
<evidence type="ECO:0000313" key="5">
    <source>
        <dbReference type="Proteomes" id="UP001159363"/>
    </source>
</evidence>
<organism evidence="4 5">
    <name type="scientific">Dryococelus australis</name>
    <dbReference type="NCBI Taxonomy" id="614101"/>
    <lineage>
        <taxon>Eukaryota</taxon>
        <taxon>Metazoa</taxon>
        <taxon>Ecdysozoa</taxon>
        <taxon>Arthropoda</taxon>
        <taxon>Hexapoda</taxon>
        <taxon>Insecta</taxon>
        <taxon>Pterygota</taxon>
        <taxon>Neoptera</taxon>
        <taxon>Polyneoptera</taxon>
        <taxon>Phasmatodea</taxon>
        <taxon>Verophasmatodea</taxon>
        <taxon>Anareolatae</taxon>
        <taxon>Phasmatidae</taxon>
        <taxon>Eurycanthinae</taxon>
        <taxon>Dryococelus</taxon>
    </lineage>
</organism>
<evidence type="ECO:0000256" key="3">
    <source>
        <dbReference type="SAM" id="SignalP"/>
    </source>
</evidence>
<feature type="region of interest" description="Disordered" evidence="1">
    <location>
        <begin position="269"/>
        <end position="301"/>
    </location>
</feature>
<feature type="signal peptide" evidence="3">
    <location>
        <begin position="1"/>
        <end position="21"/>
    </location>
</feature>
<proteinExistence type="predicted"/>
<keyword evidence="3" id="KW-0732">Signal</keyword>
<name>A0ABQ9H4R8_9NEOP</name>
<feature type="compositionally biased region" description="Polar residues" evidence="1">
    <location>
        <begin position="381"/>
        <end position="390"/>
    </location>
</feature>
<reference evidence="4 5" key="1">
    <citation type="submission" date="2023-02" db="EMBL/GenBank/DDBJ databases">
        <title>LHISI_Scaffold_Assembly.</title>
        <authorList>
            <person name="Stuart O.P."/>
            <person name="Cleave R."/>
            <person name="Magrath M.J.L."/>
            <person name="Mikheyev A.S."/>
        </authorList>
    </citation>
    <scope>NUCLEOTIDE SEQUENCE [LARGE SCALE GENOMIC DNA]</scope>
    <source>
        <strain evidence="4">Daus_M_001</strain>
        <tissue evidence="4">Leg muscle</tissue>
    </source>
</reference>
<feature type="compositionally biased region" description="Basic and acidic residues" evidence="1">
    <location>
        <begin position="437"/>
        <end position="459"/>
    </location>
</feature>
<evidence type="ECO:0000256" key="2">
    <source>
        <dbReference type="SAM" id="Phobius"/>
    </source>
</evidence>
<feature type="compositionally biased region" description="Low complexity" evidence="1">
    <location>
        <begin position="404"/>
        <end position="418"/>
    </location>
</feature>
<keyword evidence="2" id="KW-0472">Membrane</keyword>
<dbReference type="Proteomes" id="UP001159363">
    <property type="component" value="Chromosome 6"/>
</dbReference>
<feature type="region of interest" description="Disordered" evidence="1">
    <location>
        <begin position="495"/>
        <end position="514"/>
    </location>
</feature>
<accession>A0ABQ9H4R8</accession>
<keyword evidence="2" id="KW-1133">Transmembrane helix</keyword>
<dbReference type="EMBL" id="JARBHB010000007">
    <property type="protein sequence ID" value="KAJ8879277.1"/>
    <property type="molecule type" value="Genomic_DNA"/>
</dbReference>
<feature type="region of interest" description="Disordered" evidence="1">
    <location>
        <begin position="354"/>
        <end position="459"/>
    </location>
</feature>
<feature type="chain" id="PRO_5045164094" evidence="3">
    <location>
        <begin position="22"/>
        <end position="916"/>
    </location>
</feature>
<comment type="caution">
    <text evidence="4">The sequence shown here is derived from an EMBL/GenBank/DDBJ whole genome shotgun (WGS) entry which is preliminary data.</text>
</comment>
<gene>
    <name evidence="4" type="ORF">PR048_019884</name>
</gene>
<feature type="compositionally biased region" description="Basic and acidic residues" evidence="1">
    <location>
        <begin position="361"/>
        <end position="380"/>
    </location>
</feature>
<protein>
    <submittedName>
        <fullName evidence="4">Uncharacterized protein</fullName>
    </submittedName>
</protein>
<keyword evidence="2" id="KW-0812">Transmembrane</keyword>
<evidence type="ECO:0000313" key="4">
    <source>
        <dbReference type="EMBL" id="KAJ8879277.1"/>
    </source>
</evidence>
<feature type="transmembrane region" description="Helical" evidence="2">
    <location>
        <begin position="883"/>
        <end position="907"/>
    </location>
</feature>